<dbReference type="RefSeq" id="WP_043707861.1">
    <property type="nucleotide sequence ID" value="NZ_CP012873.1"/>
</dbReference>
<evidence type="ECO:0000313" key="9">
    <source>
        <dbReference type="EMBL" id="AWF96677.1"/>
    </source>
</evidence>
<dbReference type="PANTHER" id="PTHR16119:SF17">
    <property type="entry name" value="TRANSMEMBRANE PROTEIN 144"/>
    <property type="match status" value="1"/>
</dbReference>
<dbReference type="EMBL" id="JWHU01000001">
    <property type="protein sequence ID" value="KIU22659.1"/>
    <property type="molecule type" value="Genomic_DNA"/>
</dbReference>
<evidence type="ECO:0000313" key="12">
    <source>
        <dbReference type="EMBL" id="OSP90410.1"/>
    </source>
</evidence>
<dbReference type="eggNOG" id="COG4975">
    <property type="taxonomic scope" value="Bacteria"/>
</dbReference>
<keyword evidence="7 8" id="KW-0472">Membrane</keyword>
<evidence type="ECO:0000256" key="2">
    <source>
        <dbReference type="ARBA" id="ARBA00006117"/>
    </source>
</evidence>
<evidence type="ECO:0000313" key="10">
    <source>
        <dbReference type="EMBL" id="KIU22659.1"/>
    </source>
</evidence>
<evidence type="ECO:0000256" key="5">
    <source>
        <dbReference type="ARBA" id="ARBA00022692"/>
    </source>
</evidence>
<dbReference type="Proteomes" id="UP000193588">
    <property type="component" value="Unassembled WGS sequence"/>
</dbReference>
<dbReference type="STRING" id="137591.AO080_02685"/>
<keyword evidence="3" id="KW-0813">Transport</keyword>
<dbReference type="SUPFAM" id="SSF103481">
    <property type="entry name" value="Multidrug resistance efflux transporter EmrE"/>
    <property type="match status" value="1"/>
</dbReference>
<dbReference type="GO" id="GO:0005886">
    <property type="term" value="C:plasma membrane"/>
    <property type="evidence" value="ECO:0007669"/>
    <property type="project" value="UniProtKB-SubCell"/>
</dbReference>
<reference evidence="13 14" key="1">
    <citation type="journal article" date="2015" name="Microbiology (Mosc.)">
        <title>Genomics of the Weissella cibaria species with an examination of its metabolic traits.</title>
        <authorList>
            <person name="Lynch K.M."/>
            <person name="Lucid A."/>
            <person name="Arendt E.K."/>
            <person name="Sleator R.D."/>
            <person name="Lucey B."/>
            <person name="Coffey A."/>
        </authorList>
    </citation>
    <scope>NUCLEOTIDE SEQUENCE [LARGE SCALE GENOMIC DNA]</scope>
    <source>
        <strain evidence="11 14">AB3b</strain>
        <strain evidence="10 13">MG1</strain>
    </source>
</reference>
<dbReference type="EMBL" id="NDXJ01000002">
    <property type="protein sequence ID" value="OSP90410.1"/>
    <property type="molecule type" value="Genomic_DNA"/>
</dbReference>
<evidence type="ECO:0000313" key="16">
    <source>
        <dbReference type="Proteomes" id="UP000244870"/>
    </source>
</evidence>
<name>A0A0D1JSE3_9LACO</name>
<dbReference type="OrthoDB" id="1452595at2"/>
<evidence type="ECO:0000313" key="13">
    <source>
        <dbReference type="Proteomes" id="UP000032287"/>
    </source>
</evidence>
<evidence type="ECO:0000256" key="3">
    <source>
        <dbReference type="ARBA" id="ARBA00022448"/>
    </source>
</evidence>
<evidence type="ECO:0000313" key="14">
    <source>
        <dbReference type="Proteomes" id="UP000032289"/>
    </source>
</evidence>
<feature type="transmembrane region" description="Helical" evidence="8">
    <location>
        <begin position="119"/>
        <end position="139"/>
    </location>
</feature>
<keyword evidence="4 12" id="KW-0762">Sugar transport</keyword>
<reference evidence="12 15" key="2">
    <citation type="submission" date="2017-04" db="EMBL/GenBank/DDBJ databases">
        <title>The genome sequence of Weissella cibaria isolated from wild Drosophila.</title>
        <authorList>
            <person name="Ricks N.J."/>
            <person name="Carroll C."/>
            <person name="Walters A."/>
            <person name="Newell P.D."/>
            <person name="Chaston J.M."/>
        </authorList>
    </citation>
    <scope>NUCLEOTIDE SEQUENCE [LARGE SCALE GENOMIC DNA]</scope>
    <source>
        <strain evidence="12 15">DmW_103</strain>
    </source>
</reference>
<dbReference type="AlphaFoldDB" id="A0A0D1JSE3"/>
<feature type="transmembrane region" description="Helical" evidence="8">
    <location>
        <begin position="31"/>
        <end position="51"/>
    </location>
</feature>
<evidence type="ECO:0000256" key="8">
    <source>
        <dbReference type="SAM" id="Phobius"/>
    </source>
</evidence>
<dbReference type="InterPro" id="IPR010651">
    <property type="entry name" value="Sugar_transport"/>
</dbReference>
<evidence type="ECO:0000256" key="6">
    <source>
        <dbReference type="ARBA" id="ARBA00022989"/>
    </source>
</evidence>
<feature type="transmembrane region" description="Helical" evidence="8">
    <location>
        <begin position="6"/>
        <end position="24"/>
    </location>
</feature>
<feature type="transmembrane region" description="Helical" evidence="8">
    <location>
        <begin position="151"/>
        <end position="167"/>
    </location>
</feature>
<keyword evidence="5 8" id="KW-0812">Transmembrane</keyword>
<dbReference type="EMBL" id="CP020928">
    <property type="protein sequence ID" value="AWF96677.1"/>
    <property type="molecule type" value="Genomic_DNA"/>
</dbReference>
<dbReference type="Proteomes" id="UP000032289">
    <property type="component" value="Unassembled WGS sequence"/>
</dbReference>
<dbReference type="KEGG" id="wcb:AO080_02685"/>
<feature type="transmembrane region" description="Helical" evidence="8">
    <location>
        <begin position="231"/>
        <end position="251"/>
    </location>
</feature>
<dbReference type="Pfam" id="PF06800">
    <property type="entry name" value="Sugar_transport"/>
    <property type="match status" value="1"/>
</dbReference>
<feature type="transmembrane region" description="Helical" evidence="8">
    <location>
        <begin position="187"/>
        <end position="210"/>
    </location>
</feature>
<gene>
    <name evidence="11" type="primary">glcU_1</name>
    <name evidence="11" type="ORF">ab3b_00189</name>
    <name evidence="9" type="ORF">B6254_2331</name>
    <name evidence="12" type="ORF">B9D04_01250</name>
    <name evidence="10" type="ORF">QX99_00163</name>
</gene>
<dbReference type="CDD" id="cd23110">
    <property type="entry name" value="GRP"/>
    <property type="match status" value="1"/>
</dbReference>
<reference evidence="9 16" key="3">
    <citation type="submission" date="2017-04" db="EMBL/GenBank/DDBJ databases">
        <title>Weissella cibaria strain m2 complete genome.</title>
        <authorList>
            <person name="Pan Q."/>
            <person name="Tan M."/>
            <person name="Yao F."/>
            <person name="Su S."/>
        </authorList>
    </citation>
    <scope>NUCLEOTIDE SEQUENCE [LARGE SCALE GENOMIC DNA]</scope>
    <source>
        <strain evidence="9 16">M2</strain>
    </source>
</reference>
<comment type="similarity">
    <text evidence="2">Belongs to the GRP transporter (TC 2.A.7.5) family.</text>
</comment>
<dbReference type="PANTHER" id="PTHR16119">
    <property type="entry name" value="TRANSMEMBRANE PROTEIN 144"/>
    <property type="match status" value="1"/>
</dbReference>
<feature type="transmembrane region" description="Helical" evidence="8">
    <location>
        <begin position="257"/>
        <end position="274"/>
    </location>
</feature>
<dbReference type="PATRIC" id="fig|137591.24.peg.192"/>
<evidence type="ECO:0000256" key="7">
    <source>
        <dbReference type="ARBA" id="ARBA00023136"/>
    </source>
</evidence>
<feature type="transmembrane region" description="Helical" evidence="8">
    <location>
        <begin position="57"/>
        <end position="83"/>
    </location>
</feature>
<dbReference type="GO" id="GO:0015144">
    <property type="term" value="F:carbohydrate transmembrane transporter activity"/>
    <property type="evidence" value="ECO:0007669"/>
    <property type="project" value="InterPro"/>
</dbReference>
<protein>
    <submittedName>
        <fullName evidence="11">GlcU_1 protein</fullName>
    </submittedName>
    <submittedName>
        <fullName evidence="12">Glucose transporter</fullName>
    </submittedName>
</protein>
<dbReference type="InterPro" id="IPR037185">
    <property type="entry name" value="EmrE-like"/>
</dbReference>
<feature type="transmembrane region" description="Helical" evidence="8">
    <location>
        <begin position="95"/>
        <end position="113"/>
    </location>
</feature>
<evidence type="ECO:0000256" key="1">
    <source>
        <dbReference type="ARBA" id="ARBA00004651"/>
    </source>
</evidence>
<organism evidence="11 14">
    <name type="scientific">Weissella cibaria</name>
    <dbReference type="NCBI Taxonomy" id="137591"/>
    <lineage>
        <taxon>Bacteria</taxon>
        <taxon>Bacillati</taxon>
        <taxon>Bacillota</taxon>
        <taxon>Bacilli</taxon>
        <taxon>Lactobacillales</taxon>
        <taxon>Lactobacillaceae</taxon>
        <taxon>Weissella</taxon>
    </lineage>
</organism>
<evidence type="ECO:0000256" key="4">
    <source>
        <dbReference type="ARBA" id="ARBA00022597"/>
    </source>
</evidence>
<dbReference type="Proteomes" id="UP000244870">
    <property type="component" value="Chromosome"/>
</dbReference>
<dbReference type="EMBL" id="JWHT01000006">
    <property type="protein sequence ID" value="KIU25582.1"/>
    <property type="molecule type" value="Genomic_DNA"/>
</dbReference>
<accession>A0A0D1JSE3</accession>
<evidence type="ECO:0000313" key="11">
    <source>
        <dbReference type="EMBL" id="KIU25582.1"/>
    </source>
</evidence>
<dbReference type="Proteomes" id="UP000032287">
    <property type="component" value="Unassembled WGS sequence"/>
</dbReference>
<evidence type="ECO:0000313" key="15">
    <source>
        <dbReference type="Proteomes" id="UP000193588"/>
    </source>
</evidence>
<feature type="transmembrane region" description="Helical" evidence="8">
    <location>
        <begin position="283"/>
        <end position="303"/>
    </location>
</feature>
<proteinExistence type="inferred from homology"/>
<sequence>MSIMYALIPAVLWGAMGIVNGWAGGRVANQILGGALGSLVFSIVVGVYALFEGPTWPVVFSMAGLTYVLSGIAWAAGTSFQLAAFKKMGVSQASGLNTAGQIAVNALVGAAVFGEWQGAHQWTIGLLAIVSVIIGVFLISGKPSHLNKDGVRLTIISVFAYMIYFMIPKTVALLHLVHVDTGTLHNTMALSLPIAIGQTIGALIFGIFIFNGGNFKLPLLTKETAKNGLAGIMWGTGEVMIRLAVLNPAVGQAKASTLSQMGIIVSTLGAILILKERKTKTQIIGIAIGALFVMLGGILVTLAG</sequence>
<keyword evidence="6 8" id="KW-1133">Transmembrane helix</keyword>
<comment type="subcellular location">
    <subcellularLocation>
        <location evidence="1">Cell membrane</location>
        <topology evidence="1">Multi-pass membrane protein</topology>
    </subcellularLocation>
</comment>
<keyword evidence="13" id="KW-1185">Reference proteome</keyword>